<dbReference type="AlphaFoldDB" id="A0A173UQX1"/>
<dbReference type="RefSeq" id="WP_155511649.1">
    <property type="nucleotide sequence ID" value="NZ_CYXY01000027.1"/>
</dbReference>
<dbReference type="Proteomes" id="UP000095553">
    <property type="component" value="Unassembled WGS sequence"/>
</dbReference>
<gene>
    <name evidence="1" type="ORF">ERS852571_02983</name>
</gene>
<protein>
    <submittedName>
        <fullName evidence="1">Uncharacterized protein</fullName>
    </submittedName>
</protein>
<accession>A0A173UQX1</accession>
<reference evidence="1 2" key="1">
    <citation type="submission" date="2015-09" db="EMBL/GenBank/DDBJ databases">
        <authorList>
            <consortium name="Pathogen Informatics"/>
        </authorList>
    </citation>
    <scope>NUCLEOTIDE SEQUENCE [LARGE SCALE GENOMIC DNA]</scope>
    <source>
        <strain evidence="1 2">2789STDY5834959</strain>
    </source>
</reference>
<evidence type="ECO:0000313" key="2">
    <source>
        <dbReference type="Proteomes" id="UP000095553"/>
    </source>
</evidence>
<proteinExistence type="predicted"/>
<organism evidence="1 2">
    <name type="scientific">Anaerostipes hadrus</name>
    <dbReference type="NCBI Taxonomy" id="649756"/>
    <lineage>
        <taxon>Bacteria</taxon>
        <taxon>Bacillati</taxon>
        <taxon>Bacillota</taxon>
        <taxon>Clostridia</taxon>
        <taxon>Lachnospirales</taxon>
        <taxon>Lachnospiraceae</taxon>
        <taxon>Anaerostipes</taxon>
    </lineage>
</organism>
<sequence length="57" mass="6938">MISEEERKKYVEFMYNPENEYNCDECPENKNFDDWEGKYPCGQQNCWVTCHCGEIME</sequence>
<name>A0A173UQX1_ANAHA</name>
<dbReference type="EMBL" id="CYXY01000027">
    <property type="protein sequence ID" value="CUN17442.1"/>
    <property type="molecule type" value="Genomic_DNA"/>
</dbReference>
<evidence type="ECO:0000313" key="1">
    <source>
        <dbReference type="EMBL" id="CUN17442.1"/>
    </source>
</evidence>